<feature type="transmembrane region" description="Helical" evidence="2">
    <location>
        <begin position="47"/>
        <end position="76"/>
    </location>
</feature>
<protein>
    <recommendedName>
        <fullName evidence="5">DUF4229 domain-containing protein</fullName>
    </recommendedName>
</protein>
<evidence type="ECO:0000313" key="4">
    <source>
        <dbReference type="Proteomes" id="UP000005038"/>
    </source>
</evidence>
<comment type="caution">
    <text evidence="3">The sequence shown here is derived from an EMBL/GenBank/DDBJ whole genome shotgun (WGS) entry which is preliminary data.</text>
</comment>
<feature type="transmembrane region" description="Helical" evidence="2">
    <location>
        <begin position="82"/>
        <end position="101"/>
    </location>
</feature>
<keyword evidence="2" id="KW-1133">Transmembrane helix</keyword>
<dbReference type="STRING" id="1108044.GOOTI_046_00350"/>
<feature type="region of interest" description="Disordered" evidence="1">
    <location>
        <begin position="16"/>
        <end position="36"/>
    </location>
</feature>
<sequence>MAVTCEHLFRPKYPERVSDKRDPTQTGTHKPDNTDIAGQRGVGMGDLVVSILLYTVARLLLVVVVAAIIMGIGALAGVTVPLLVAAVFGVLIALPLGMVLFKKLRVRVNTQIAAVDSERRRKHEDLQTRLRGADGK</sequence>
<evidence type="ECO:0000256" key="1">
    <source>
        <dbReference type="SAM" id="MobiDB-lite"/>
    </source>
</evidence>
<organism evidence="3 4">
    <name type="scientific">Gordonia otitidis (strain DSM 44809 / CCUG 52243 / JCM 12355 / NBRC 100426 / IFM 10032)</name>
    <dbReference type="NCBI Taxonomy" id="1108044"/>
    <lineage>
        <taxon>Bacteria</taxon>
        <taxon>Bacillati</taxon>
        <taxon>Actinomycetota</taxon>
        <taxon>Actinomycetes</taxon>
        <taxon>Mycobacteriales</taxon>
        <taxon>Gordoniaceae</taxon>
        <taxon>Gordonia</taxon>
    </lineage>
</organism>
<dbReference type="InterPro" id="IPR025323">
    <property type="entry name" value="DUF4229"/>
</dbReference>
<evidence type="ECO:0000256" key="2">
    <source>
        <dbReference type="SAM" id="Phobius"/>
    </source>
</evidence>
<evidence type="ECO:0000313" key="3">
    <source>
        <dbReference type="EMBL" id="GAB33161.1"/>
    </source>
</evidence>
<gene>
    <name evidence="3" type="ORF">GOOTI_046_00350</name>
</gene>
<dbReference type="EMBL" id="BAFB01000046">
    <property type="protein sequence ID" value="GAB33161.1"/>
    <property type="molecule type" value="Genomic_DNA"/>
</dbReference>
<reference evidence="3" key="1">
    <citation type="submission" date="2012-02" db="EMBL/GenBank/DDBJ databases">
        <title>Whole genome shotgun sequence of Gordonia otitidis NBRC 100426.</title>
        <authorList>
            <person name="Yoshida I."/>
            <person name="Hosoyama A."/>
            <person name="Tsuchikane K."/>
            <person name="Katsumata H."/>
            <person name="Yamazaki S."/>
            <person name="Fujita N."/>
        </authorList>
    </citation>
    <scope>NUCLEOTIDE SEQUENCE [LARGE SCALE GENOMIC DNA]</scope>
    <source>
        <strain evidence="3">NBRC 100426</strain>
    </source>
</reference>
<dbReference type="AlphaFoldDB" id="H5TI53"/>
<keyword evidence="4" id="KW-1185">Reference proteome</keyword>
<dbReference type="Proteomes" id="UP000005038">
    <property type="component" value="Unassembled WGS sequence"/>
</dbReference>
<feature type="compositionally biased region" description="Basic and acidic residues" evidence="1">
    <location>
        <begin position="16"/>
        <end position="33"/>
    </location>
</feature>
<keyword evidence="2" id="KW-0472">Membrane</keyword>
<dbReference type="Pfam" id="PF14012">
    <property type="entry name" value="DUF4229"/>
    <property type="match status" value="1"/>
</dbReference>
<keyword evidence="2" id="KW-0812">Transmembrane</keyword>
<name>H5TI53_GORO1</name>
<accession>H5TI53</accession>
<evidence type="ECO:0008006" key="5">
    <source>
        <dbReference type="Google" id="ProtNLM"/>
    </source>
</evidence>
<proteinExistence type="predicted"/>